<feature type="compositionally biased region" description="Low complexity" evidence="1">
    <location>
        <begin position="152"/>
        <end position="161"/>
    </location>
</feature>
<evidence type="ECO:0000313" key="3">
    <source>
        <dbReference type="EMBL" id="KAL0253377.1"/>
    </source>
</evidence>
<feature type="region of interest" description="Disordered" evidence="1">
    <location>
        <begin position="151"/>
        <end position="195"/>
    </location>
</feature>
<dbReference type="PANTHER" id="PTHR38248:SF2">
    <property type="entry name" value="FUNK1 11"/>
    <property type="match status" value="1"/>
</dbReference>
<dbReference type="EMBL" id="JAJVCZ030000012">
    <property type="protein sequence ID" value="KAL0253377.1"/>
    <property type="molecule type" value="Genomic_DNA"/>
</dbReference>
<name>A0ABR3BYB9_9PEZI</name>
<dbReference type="SUPFAM" id="SSF56112">
    <property type="entry name" value="Protein kinase-like (PK-like)"/>
    <property type="match status" value="1"/>
</dbReference>
<protein>
    <recommendedName>
        <fullName evidence="2">Fungal-type protein kinase domain-containing protein</fullName>
    </recommendedName>
</protein>
<feature type="region of interest" description="Disordered" evidence="1">
    <location>
        <begin position="59"/>
        <end position="91"/>
    </location>
</feature>
<dbReference type="Pfam" id="PF17667">
    <property type="entry name" value="Pkinase_fungal"/>
    <property type="match status" value="1"/>
</dbReference>
<evidence type="ECO:0000259" key="2">
    <source>
        <dbReference type="Pfam" id="PF17667"/>
    </source>
</evidence>
<feature type="compositionally biased region" description="Basic residues" evidence="1">
    <location>
        <begin position="184"/>
        <end position="195"/>
    </location>
</feature>
<accession>A0ABR3BYB9</accession>
<dbReference type="Gene3D" id="1.10.510.10">
    <property type="entry name" value="Transferase(Phosphotransferase) domain 1"/>
    <property type="match status" value="1"/>
</dbReference>
<dbReference type="InterPro" id="IPR011009">
    <property type="entry name" value="Kinase-like_dom_sf"/>
</dbReference>
<keyword evidence="4" id="KW-1185">Reference proteome</keyword>
<evidence type="ECO:0000256" key="1">
    <source>
        <dbReference type="SAM" id="MobiDB-lite"/>
    </source>
</evidence>
<dbReference type="InterPro" id="IPR040976">
    <property type="entry name" value="Pkinase_fungal"/>
</dbReference>
<reference evidence="3 4" key="1">
    <citation type="submission" date="2024-02" db="EMBL/GenBank/DDBJ databases">
        <title>De novo assembly and annotation of 12 fungi associated with fruit tree decline syndrome in Ontario, Canada.</title>
        <authorList>
            <person name="Sulman M."/>
            <person name="Ellouze W."/>
            <person name="Ilyukhin E."/>
        </authorList>
    </citation>
    <scope>NUCLEOTIDE SEQUENCE [LARGE SCALE GENOMIC DNA]</scope>
    <source>
        <strain evidence="3 4">FDS-637</strain>
    </source>
</reference>
<dbReference type="RefSeq" id="XP_066628021.1">
    <property type="nucleotide sequence ID" value="XM_066781738.1"/>
</dbReference>
<sequence>MNDQELGFDPTISEDDDGTKYLEIQRSGRLERIRLQRTMNRQRVIVGRATTCWEGWIEGDSDDNSDGDSDGSPQRVVVKDSWEYEDRPEEGPLLEEATAAGVDHIARHYHHETVHVGGIPDDVIGNVRKELGPRGQRDFKSYDSPVTAILTSSSSQQPSSGGSRGSNKSLKRSSDQATMLPPLKRPRNRPPNRVHRRLVMQDVGKDLYHASSLRAMLTGLLGGLKGHESLVAKAGILHRDISIGNVMLNGAEDDGFLIDLDLAIKMDREEASGAPSKTGTKVFMAIGPLYGEPHLGVHDKESFFWLLFWIGVHWNGPEEGVGRSDAYGAWNGEPTEQLGMVKYSLATEVHKFIQRLEVAFTPFCRPLIPFMEELRAVVFPDKDRRMVEDPELHEQMVSVLEKAKDSV</sequence>
<comment type="caution">
    <text evidence="3">The sequence shown here is derived from an EMBL/GenBank/DDBJ whole genome shotgun (WGS) entry which is preliminary data.</text>
</comment>
<dbReference type="Proteomes" id="UP001430584">
    <property type="component" value="Unassembled WGS sequence"/>
</dbReference>
<dbReference type="GeneID" id="92014439"/>
<proteinExistence type="predicted"/>
<organism evidence="3 4">
    <name type="scientific">Diplodia seriata</name>
    <dbReference type="NCBI Taxonomy" id="420778"/>
    <lineage>
        <taxon>Eukaryota</taxon>
        <taxon>Fungi</taxon>
        <taxon>Dikarya</taxon>
        <taxon>Ascomycota</taxon>
        <taxon>Pezizomycotina</taxon>
        <taxon>Dothideomycetes</taxon>
        <taxon>Dothideomycetes incertae sedis</taxon>
        <taxon>Botryosphaeriales</taxon>
        <taxon>Botryosphaeriaceae</taxon>
        <taxon>Diplodia</taxon>
    </lineage>
</organism>
<gene>
    <name evidence="3" type="ORF">SLS55_010354</name>
</gene>
<dbReference type="PANTHER" id="PTHR38248">
    <property type="entry name" value="FUNK1 6"/>
    <property type="match status" value="1"/>
</dbReference>
<feature type="domain" description="Fungal-type protein kinase" evidence="2">
    <location>
        <begin position="1"/>
        <end position="310"/>
    </location>
</feature>
<evidence type="ECO:0000313" key="4">
    <source>
        <dbReference type="Proteomes" id="UP001430584"/>
    </source>
</evidence>
<feature type="compositionally biased region" description="Acidic residues" evidence="1">
    <location>
        <begin position="59"/>
        <end position="69"/>
    </location>
</feature>